<dbReference type="Pfam" id="PF18199">
    <property type="entry name" value="Dynein_C"/>
    <property type="match status" value="1"/>
</dbReference>
<dbReference type="Pfam" id="PF08393">
    <property type="entry name" value="DHC_N2"/>
    <property type="match status" value="1"/>
</dbReference>
<dbReference type="InterPro" id="IPR024743">
    <property type="entry name" value="Dynein_HC_stalk"/>
</dbReference>
<evidence type="ECO:0000259" key="23">
    <source>
        <dbReference type="Pfam" id="PF18199"/>
    </source>
</evidence>
<evidence type="ECO:0000259" key="22">
    <source>
        <dbReference type="Pfam" id="PF18198"/>
    </source>
</evidence>
<dbReference type="Gene3D" id="1.20.920.30">
    <property type="match status" value="1"/>
</dbReference>
<keyword evidence="8 13" id="KW-0175">Coiled coil</keyword>
<feature type="region of interest" description="Disordered" evidence="14">
    <location>
        <begin position="4998"/>
        <end position="5041"/>
    </location>
</feature>
<feature type="domain" description="Dynein heavy chain AAA lid" evidence="22">
    <location>
        <begin position="4323"/>
        <end position="4482"/>
    </location>
</feature>
<evidence type="ECO:0000256" key="11">
    <source>
        <dbReference type="ARBA" id="ARBA00023212"/>
    </source>
</evidence>
<feature type="compositionally biased region" description="Low complexity" evidence="14">
    <location>
        <begin position="5031"/>
        <end position="5041"/>
    </location>
</feature>
<feature type="region of interest" description="Disordered" evidence="14">
    <location>
        <begin position="3956"/>
        <end position="3979"/>
    </location>
</feature>
<evidence type="ECO:0000259" key="20">
    <source>
        <dbReference type="Pfam" id="PF12781"/>
    </source>
</evidence>
<evidence type="ECO:0008006" key="26">
    <source>
        <dbReference type="Google" id="ProtNLM"/>
    </source>
</evidence>
<comment type="subcellular location">
    <subcellularLocation>
        <location evidence="1">Cytoplasm</location>
        <location evidence="1">Cytoskeleton</location>
        <location evidence="1">Cilium axoneme</location>
    </subcellularLocation>
</comment>
<feature type="region of interest" description="Disordered" evidence="14">
    <location>
        <begin position="4050"/>
        <end position="4077"/>
    </location>
</feature>
<feature type="compositionally biased region" description="Pro residues" evidence="14">
    <location>
        <begin position="4951"/>
        <end position="4962"/>
    </location>
</feature>
<comment type="similarity">
    <text evidence="2">Belongs to the dynein heavy chain family.</text>
</comment>
<evidence type="ECO:0000256" key="4">
    <source>
        <dbReference type="ARBA" id="ARBA00022701"/>
    </source>
</evidence>
<dbReference type="Gene3D" id="1.10.287.2620">
    <property type="match status" value="1"/>
</dbReference>
<feature type="compositionally biased region" description="Polar residues" evidence="14">
    <location>
        <begin position="5003"/>
        <end position="5017"/>
    </location>
</feature>
<dbReference type="InterPro" id="IPR042219">
    <property type="entry name" value="AAA_lid_11_sf"/>
</dbReference>
<dbReference type="Gene3D" id="1.10.8.720">
    <property type="entry name" value="Region D6 of dynein motor"/>
    <property type="match status" value="1"/>
</dbReference>
<feature type="compositionally biased region" description="Low complexity" evidence="14">
    <location>
        <begin position="363"/>
        <end position="372"/>
    </location>
</feature>
<dbReference type="InterPro" id="IPR041228">
    <property type="entry name" value="Dynein_C"/>
</dbReference>
<keyword evidence="5" id="KW-0547">Nucleotide-binding</keyword>
<feature type="region of interest" description="Disordered" evidence="14">
    <location>
        <begin position="1884"/>
        <end position="1913"/>
    </location>
</feature>
<evidence type="ECO:0000256" key="7">
    <source>
        <dbReference type="ARBA" id="ARBA00023017"/>
    </source>
</evidence>
<dbReference type="Gene3D" id="3.40.50.300">
    <property type="entry name" value="P-loop containing nucleotide triphosphate hydrolases"/>
    <property type="match status" value="5"/>
</dbReference>
<dbReference type="Pfam" id="PF12780">
    <property type="entry name" value="AAA_8"/>
    <property type="match status" value="1"/>
</dbReference>
<feature type="region of interest" description="Disordered" evidence="14">
    <location>
        <begin position="4559"/>
        <end position="4649"/>
    </location>
</feature>
<feature type="coiled-coil region" evidence="13">
    <location>
        <begin position="3333"/>
        <end position="3398"/>
    </location>
</feature>
<evidence type="ECO:0000256" key="9">
    <source>
        <dbReference type="ARBA" id="ARBA00023069"/>
    </source>
</evidence>
<dbReference type="GO" id="GO:0005524">
    <property type="term" value="F:ATP binding"/>
    <property type="evidence" value="ECO:0007669"/>
    <property type="project" value="UniProtKB-KW"/>
</dbReference>
<protein>
    <recommendedName>
        <fullName evidence="26">Dynein heavy chain</fullName>
    </recommendedName>
</protein>
<dbReference type="Gene3D" id="1.10.8.1220">
    <property type="match status" value="1"/>
</dbReference>
<dbReference type="InterPro" id="IPR043160">
    <property type="entry name" value="Dynein_C_barrel"/>
</dbReference>
<dbReference type="VEuPathDB" id="CryptoDB:Vbra_4421"/>
<dbReference type="Pfam" id="PF12775">
    <property type="entry name" value="AAA_7"/>
    <property type="match status" value="1"/>
</dbReference>
<keyword evidence="25" id="KW-1185">Reference proteome</keyword>
<dbReference type="PhylomeDB" id="A0A0G4FEQ2"/>
<dbReference type="Gene3D" id="1.20.58.1120">
    <property type="match status" value="1"/>
</dbReference>
<dbReference type="PANTHER" id="PTHR45703:SF36">
    <property type="entry name" value="DYNEIN HEAVY CHAIN, CYTOPLASMIC"/>
    <property type="match status" value="1"/>
</dbReference>
<keyword evidence="3" id="KW-0963">Cytoplasm</keyword>
<dbReference type="GO" id="GO:0030286">
    <property type="term" value="C:dynein complex"/>
    <property type="evidence" value="ECO:0007669"/>
    <property type="project" value="UniProtKB-KW"/>
</dbReference>
<dbReference type="Pfam" id="PF12774">
    <property type="entry name" value="AAA_6"/>
    <property type="match status" value="2"/>
</dbReference>
<dbReference type="InParanoid" id="A0A0G4FEQ2"/>
<feature type="region of interest" description="Disordered" evidence="14">
    <location>
        <begin position="4122"/>
        <end position="4147"/>
    </location>
</feature>
<evidence type="ECO:0000256" key="1">
    <source>
        <dbReference type="ARBA" id="ARBA00004430"/>
    </source>
</evidence>
<dbReference type="STRING" id="1169540.A0A0G4FEQ2"/>
<dbReference type="InterPro" id="IPR041658">
    <property type="entry name" value="AAA_lid_11"/>
</dbReference>
<evidence type="ECO:0000256" key="8">
    <source>
        <dbReference type="ARBA" id="ARBA00023054"/>
    </source>
</evidence>
<feature type="domain" description="Dynein heavy chain coiled coil stalk" evidence="18">
    <location>
        <begin position="3123"/>
        <end position="3449"/>
    </location>
</feature>
<feature type="region of interest" description="Disordered" evidence="14">
    <location>
        <begin position="336"/>
        <end position="392"/>
    </location>
</feature>
<dbReference type="Gene3D" id="1.20.140.100">
    <property type="entry name" value="Dynein heavy chain, N-terminal domain 2"/>
    <property type="match status" value="1"/>
</dbReference>
<evidence type="ECO:0000259" key="21">
    <source>
        <dbReference type="Pfam" id="PF17857"/>
    </source>
</evidence>
<dbReference type="InterPro" id="IPR042228">
    <property type="entry name" value="Dynein_linker_3"/>
</dbReference>
<evidence type="ECO:0000256" key="3">
    <source>
        <dbReference type="ARBA" id="ARBA00022490"/>
    </source>
</evidence>
<feature type="domain" description="Dynein heavy chain ATP-binding dynein motor region" evidence="20">
    <location>
        <begin position="3483"/>
        <end position="3712"/>
    </location>
</feature>
<dbReference type="Gene3D" id="1.20.920.20">
    <property type="match status" value="1"/>
</dbReference>
<evidence type="ECO:0000313" key="24">
    <source>
        <dbReference type="EMBL" id="CEM11721.1"/>
    </source>
</evidence>
<accession>A0A0G4FEQ2</accession>
<keyword evidence="9" id="KW-0969">Cilium</keyword>
<dbReference type="InterPro" id="IPR042222">
    <property type="entry name" value="Dynein_2_N"/>
</dbReference>
<gene>
    <name evidence="24" type="ORF">Vbra_4421</name>
</gene>
<dbReference type="GO" id="GO:0008569">
    <property type="term" value="F:minus-end-directed microtubule motor activity"/>
    <property type="evidence" value="ECO:0007669"/>
    <property type="project" value="InterPro"/>
</dbReference>
<dbReference type="Pfam" id="PF12781">
    <property type="entry name" value="AAA_9"/>
    <property type="match status" value="1"/>
</dbReference>
<dbReference type="InterPro" id="IPR035706">
    <property type="entry name" value="AAA_9"/>
</dbReference>
<keyword evidence="10" id="KW-0505">Motor protein</keyword>
<feature type="compositionally biased region" description="Basic and acidic residues" evidence="14">
    <location>
        <begin position="4580"/>
        <end position="4589"/>
    </location>
</feature>
<dbReference type="Pfam" id="PF18198">
    <property type="entry name" value="AAA_lid_11"/>
    <property type="match status" value="1"/>
</dbReference>
<feature type="region of interest" description="Disordered" evidence="14">
    <location>
        <begin position="616"/>
        <end position="656"/>
    </location>
</feature>
<feature type="domain" description="Dynein heavy chain hydrolytic ATP-binding dynein motor region" evidence="17">
    <location>
        <begin position="1913"/>
        <end position="2020"/>
    </location>
</feature>
<keyword evidence="7" id="KW-0243">Dynein</keyword>
<feature type="region of interest" description="Disordered" evidence="14">
    <location>
        <begin position="4876"/>
        <end position="4900"/>
    </location>
</feature>
<sequence length="5103" mass="568652">MKGAAAPNWSSGVDVDLAVQMLAKQKAPGTARLFTKGPRLDASLVTPQRPPPSVSPVSVWSTPRTTRTHDRNEPAVSFEGANAATPSDLESFIAGLLTTQDVLRCMAFVYVRRRRLRVPKYADVKHSPFIELPSHAYDVEVVSFQQLMRQSGGAGGVVAEPYTTISARGVVSYENNKPTEFDTLIDWLRHRAIFAKLTQIKLFKTFKRWKAFELWRLERARARTQEAAQSLEAKLFLLNPPFRDLLLRCRSLCLQVEDLRCLQTEMTSGELTLNEFAAIQHKHQERTTRQLHRKVAYLQHVTQTTFQSLLGALRQVSMQRAAEQLQQWKEEATDGIPLPSQQRRQQSPTQSTPLSQEALSWRPTLHLTAPTLSPLPPPEEAEDIAADSETSSPFIQGRRATLELTPIQRTGGLGWSVIRCEGDLLDLLGLPKDLSYWERAQLRQLSVQYIRVAYLIEFLVSAALVNLVAKSVEEFAAVFDIPPDLPSSPPIEPESDTIGIKAILQQVGRLMNLPESRPQQNKPTISPKTIHLYGRADQKTDRKQKIESPGAEVLGKMIKRDTSRRTHIAMTRSAESEAAETSPIFTVRVRAATEGGEGWERREGYVRKKAGFADPARPRAMPMDDQADKVDVPTGETSELSIRYPMPPTPTSLELDPPSNELVVALMTAVDEGVACVQVVPRFSQLPELKLFYQFLQDWDKHVGRGLDIPQEPPMIDVLPLLELHPQCPSNVAALATVTSEVYASISQFLRWYESLVDTCRANAATAEADEASILYGDSWLEDPEHRLKAWLQIFGGQVTEFWKIPWAQQIGPINLELHEMKLQLLPSPCTRLLRVHCLFPHLIRKNTHRIQEWCDATQGCLSVPPSTVGAFVRQMEYLGTAQMQVDDMQALLNQSYALITVMEEHNIFVEPSVRAGVTSAYESLRAVRTTMMFVWSSVARNTHRFAKDVSEYMPTVVKRLDAIASRISDVRYLTLQTLDGSFGVNQIAPEPQHLSEYLEKEDATEEGDITEKSRELEDMKQQVDSLKQECHEYQGYQEALRIKVTPITQHAPLADTIATKLKLWTGLADWLLIREKWSCVLLTEVDITALQEALHPLMLACSHAERQLPPCGPVAALKSRSGLLQSCCPLIDALSNRSLTDRHWEAIQQHVGTGFEPSSVSLMSVLQMVESGFLEAAAPIISIAHRATQESSLEDLLDRVERIWERRELPLVHYKSAGKETYILGSMDDIISCIHESFTLINTVASSRFMEALQDRLALWQTRIARMHDLIDKWLYCQKLWRFLDGLFAAAIDIQRQLIQEGKTFNHHDGVWRNLMKETLLVPLVLDRLEEQGLGEALEGMITAFEGVKKQLDDYVEMKRRAFPRFYFLSNEELLDILTKSRDPKGLQQHHKKWFAAVDRLDFGPEEDKIRSPTLFDTLGFISGEGETLPIIHVRFRFVLDEWLTTLADNMVRSLKRTLQRTLFGYGQPDRTAAGWMLSYQAPAQVISVASQILWCQSVERALTFQPSATTSVQEVLEGLNNALKQCEDSLVTLVRLLNEPLTMLQRLRVYALITADVHNRDVTQTLIAKQVTSASDFEWTKCLRYYWTSALPSVPPTPAPAHDDSHPVPLPVSLSIAPDHRTPASSIAMSTCVVEQLDHRICYGYEYMGVCSRLVLTPLTDRCWLTITQAFSLKLAACLTGPAGTGKTESVKDLAKAVGVPCLVFNCSDRLDHRTLGRLLNGLVQEGAWCCFDEFNRLDVEVMSVVSQQLLKIRQALLSGAGYCDFEDQRIKLRGSFGLSVTMNPPAAHGGTYGGRTELPDNLKAMLRPMAMMQPDSVLIVEVLLFSEGFMAATGLSKHMVTCVDILAHLLPRRKHYDWSLRALKAILKSAGEHKRKIRSVKGVGGMSGSSPPLSARSIGGASSEGGDGTRDEEEETFIWRAVMDVVFPVLHDTDVHIFHDVIRATFPHLKHTQATTGSESVGGSVVPKAMSHAIGKAFEALALQPEKEAVLKVEQLSQACRVRFGCMLIGPAGGGKSATWRVLAAAQNHLAAQQDPHAQPTHATRKTGTETQKKDQRSDDSSAESDVARGVQSLVVNPKSVLIQDMFGSLEPKSLEWRDGIVPLACRAMAAAGSRPLDRAFMGGALSLTGRGGKRDKAASVPAETVKWVVFDGPVDPLWIENMNTVLDDSMVLCLENSERIKLSAKTMGILFEVDELENASPATVSRCGMVYVAHTAHPDFWRPRLKSWLDTFLRPPAANNGGAPKEGSWIDPEIIEKFSQLLYAVVPHALDLWRTELHPHSVLCNEMQVLDTLLCLLESLLKPDPTNDPYPFPSSTIFDSSTLPQQQSAAHSDPPDPKRIVKRWGAGPGVGTFDKVRYLSTVFATALAWSLGGGLDAKRGLRKRVHDLCVDKVEKCVLPSYGSVFDFCVCWESESYVVPWLALASPPDLAAVANAQALTQVTVPTATSVCYTHMLKHFLDQQGDAGSHALLVGGAASGKTRTVGELVSEWRRGDTWQTMDTIMSWGSTPAHLVKTLEGGLTVQRKKGFHVLKPASKRQGIIWIEDVNLPKRDRFGYKPTLEGLRQIVDGGGVYAWNETAGTWGWKRIERLAVLATARALGGEGPLRMSEHPHYVPNRLLRHFKVVSMPLPGLNEVQEIFMPLLQHFFNKMHPKQPFMNTVLAQVATLVRATAVLFEGVVDRFKPTPLKFHYTYSLRDVRRVMDGLLLAHPETVANKDTLVRLWTHETTRTLRDPLMHQEETALFDDLLTPLLARLFQTPWRPSHGSPTDGEGHAVRFGSFLRPEVAARVYEEMAHSSVVNSVAHYLEEYNLSPQGRINPLRLVFFTNALDHLTRLIRIGTHAQGHALLLGPTGYGKKSLCRLAAFILRAKLFEPEGNVMLGVDPWRDVERRALKCAGVEGCESVLLVSDGHMVNLGDGEQEMVWEDVSRLLAGTGMVDLWTQDDVHSIVQSLHENVPEKVLDEYEDVHGRMKLFNQRVKRRLHLFICMSPTHPSLRQQCLHFPPLLSHCHKAWLDPWTHFDFHHVASARLANFKMPTDAVAVLQEGWRGHVARALVATHGSVVDKTSPHHDGGKDREGDAASAGHHWCVTAKDFLDTLATFHDLFMSRHDLIASRKGMLQQGLKQLRTGREGVLSLSGRLEALQPSLDAKKDDTAKLLKKMDENRAALSRLRGVVEQEAKDVQLYAEQVRVITDDAQSDLDEIMGDYERAERAVDRLDRKDIQELKSFQNPPSTVRLVVECVCMLLGYKEDWSTARQIMGDVNFVRRIFDYDKDHVPERLLQKLQTYLDDPQFDPQAVERQSQAAKSLCLWCRAIHHYAHVLKRVQPKRQRLEEQKARLHEAQDALEKKQSELSEMTERLGGLEALYDETQSDLERLREEKQIAERRLKRGQELTEVLSDEAVRWTDELRDLNTQVDTLLGDTIAATATLTYCGPFPQEMRDRLTTEWLQILRTHHVRAASNWTIRRSLSPAEYAQVCQWQLQGLPSDAASLTNSVIATQCRRWPLLIDPQGQGQSWYRSRDGARPISVKARAADIKAAITRALSEGRPLLVDDCEDPLPPLIYPLLNLCNTNHRPTAKEESGKERSTTYRSVRLGGQEVGVSSGFALALRCSQATPDFRPEIQTRVTVINFSVTHESLLEQLLTEVVRCEAPQMESRRLTVALELHSANSELKRLEHVTLDVMSDEREGNILDDEEVIGVMANAQATHLSLRQRLEETQKLSEELTLSRRPFIPLAERGATLYHVVSLLPRLDHMYRFSLAAVTKLFAETIRHVKERRQEGTPQEVRLMEAKGEVTRSIYQHVCRGLFERHRLPFSLLLCAHVYGQEQKAASPADRRNYTMTNAQWRFFIDVAQQITEQRTSAHGAKPSLSPFLRNAPPPAIELPDESPDPSIFPYVQWKAVTLLPTFFSNGWLRDVPLHVIFNTNRWKDALTKEDQRALKLLEMTAVTEPLSPWQQQQQQRGEPSSPTSTTDPFEQIGRICQAVGLVLPTTSPFPPDAATEISPAHVSALFEQLFLYALLFPAKLHGAVHCFLDRAFPSLMAMDGGDDGKEQSEEGEKAKGTEAGNGRRHESVTAQLEQMVGEATSREPLLLVFGPGADPTEALLALAEKLFPSSQPAEDKADVSASSHPQADEHPSADEPLWAVPTSAARATDQAEPLRKGLELVILSMGPGQEGKVDKVLAGFVDPKRKDDGADKRQRGRGEGPWVILQNLHLAPTGRSQMEKWIHRIQDPAQTPNLPASFRIFLTSLPTPGFPEPVILASRSLVIEPPHGLKEAFSGAAEAAVAESVWGDSLPAKRRGSIVGGMDAERKIKGAWRRVVMATCFLHAVLQERRHYGSLGFNFAYQFQASDLNASLLFLSKQSAAQTPPSLLSPSLVYAFRIVLSTLHYGGRLTDAIDTRCLASLVALVLQPKIVNLSDASSTSWLSLMPEVSSAVYCLPPLAELATWGVEEMRNMANKWPEADDPRLLGLHPNAALAIERSNTVGFLHSLASLQPSSEHGPFMTLSAEMHTHEQHDTEKTLVHAIRPSSIAALIQRVLDSLPAKIVLKVPTAPSAAAQSTEGSPRRRLSQKQLDDAKRDTQDTPSVAPSPRPFRKKRSTIIQKKASIVAERPRRQPSNASSSSLAADTSVAAGGIQKEDRRMWPRREGTTSFVNGLAVALLAEVDRYNSLLQLMSDSLHQALEALHGRTESLTEPIETLIDRIANQQLPKLWYSHSFPYPLHPPPSLASWLAALSARVSWISQWAALRDPQGTNLGYEPPSFWLGALFSPSRLVKAMVMTQAMRLQLPVERVQMHHTVTTTMAIAEHPSDGYFVHGLTLQGARWDPHTYQLEELRPRQLESTLPVVHISITSADASSLPLPISVTADSSMPDRFPQSSITGKSSRASLHGARRQPVAFASMASSVQRSEAESSTSRVKIATDTVAAMMDGRATATSGRRVTLVPPPAGLSPSPPVQRRKSIFTRGEQQPPHSPTPEEASSPTAALFEKAAKRRTSLAQSRHVQGRQSAVTFDEPPTPSPSQSPRPQLRKAAAPFAASRQASSISLAVSSIAYQSYECPVYTNTDKRETPVMMLPLPTAASDPLRWARRGVAIVLT</sequence>
<feature type="compositionally biased region" description="Polar residues" evidence="14">
    <location>
        <begin position="4883"/>
        <end position="4894"/>
    </location>
</feature>
<dbReference type="InterPro" id="IPR035699">
    <property type="entry name" value="AAA_6"/>
</dbReference>
<feature type="domain" description="Dynein heavy chain region D6 P-loop" evidence="15">
    <location>
        <begin position="4207"/>
        <end position="4270"/>
    </location>
</feature>
<dbReference type="Proteomes" id="UP000041254">
    <property type="component" value="Unassembled WGS sequence"/>
</dbReference>
<organism evidence="24 25">
    <name type="scientific">Vitrella brassicaformis (strain CCMP3155)</name>
    <dbReference type="NCBI Taxonomy" id="1169540"/>
    <lineage>
        <taxon>Eukaryota</taxon>
        <taxon>Sar</taxon>
        <taxon>Alveolata</taxon>
        <taxon>Colpodellida</taxon>
        <taxon>Vitrellaceae</taxon>
        <taxon>Vitrella</taxon>
    </lineage>
</organism>
<feature type="domain" description="Dynein heavy chain 3 AAA+ lid" evidence="21">
    <location>
        <begin position="2672"/>
        <end position="2760"/>
    </location>
</feature>
<evidence type="ECO:0000313" key="25">
    <source>
        <dbReference type="Proteomes" id="UP000041254"/>
    </source>
</evidence>
<dbReference type="Pfam" id="PF03028">
    <property type="entry name" value="Dynein_heavy"/>
    <property type="match status" value="1"/>
</dbReference>
<dbReference type="InterPro" id="IPR027417">
    <property type="entry name" value="P-loop_NTPase"/>
</dbReference>
<keyword evidence="11" id="KW-0206">Cytoskeleton</keyword>
<feature type="region of interest" description="Disordered" evidence="14">
    <location>
        <begin position="4185"/>
        <end position="4210"/>
    </location>
</feature>
<evidence type="ECO:0000259" key="18">
    <source>
        <dbReference type="Pfam" id="PF12777"/>
    </source>
</evidence>
<evidence type="ECO:0000256" key="5">
    <source>
        <dbReference type="ARBA" id="ARBA00022741"/>
    </source>
</evidence>
<feature type="compositionally biased region" description="Polar residues" evidence="14">
    <location>
        <begin position="3967"/>
        <end position="3979"/>
    </location>
</feature>
<dbReference type="GO" id="GO:0051959">
    <property type="term" value="F:dynein light intermediate chain binding"/>
    <property type="evidence" value="ECO:0007669"/>
    <property type="project" value="InterPro"/>
</dbReference>
<dbReference type="InterPro" id="IPR043157">
    <property type="entry name" value="Dynein_AAA1S"/>
</dbReference>
<evidence type="ECO:0000256" key="10">
    <source>
        <dbReference type="ARBA" id="ARBA00023175"/>
    </source>
</evidence>
<feature type="compositionally biased region" description="Basic and acidic residues" evidence="14">
    <location>
        <begin position="2050"/>
        <end position="2063"/>
    </location>
</feature>
<feature type="compositionally biased region" description="Polar residues" evidence="14">
    <location>
        <begin position="4623"/>
        <end position="4634"/>
    </location>
</feature>
<feature type="region of interest" description="Disordered" evidence="14">
    <location>
        <begin position="42"/>
        <end position="71"/>
    </location>
</feature>
<dbReference type="InterPro" id="IPR004273">
    <property type="entry name" value="Dynein_heavy_D6_P-loop"/>
</dbReference>
<dbReference type="FunFam" id="1.20.920.20:FF:000001">
    <property type="entry name" value="dynein heavy chain 2, axonemal"/>
    <property type="match status" value="1"/>
</dbReference>
<evidence type="ECO:0000259" key="15">
    <source>
        <dbReference type="Pfam" id="PF03028"/>
    </source>
</evidence>
<dbReference type="GO" id="GO:0007018">
    <property type="term" value="P:microtubule-based movement"/>
    <property type="evidence" value="ECO:0007669"/>
    <property type="project" value="InterPro"/>
</dbReference>
<feature type="domain" description="Dynein heavy chain linker" evidence="16">
    <location>
        <begin position="1056"/>
        <end position="1462"/>
    </location>
</feature>
<dbReference type="Gene3D" id="3.20.180.20">
    <property type="entry name" value="Dynein heavy chain, N-terminal domain 2"/>
    <property type="match status" value="1"/>
</dbReference>
<dbReference type="Pfam" id="PF12777">
    <property type="entry name" value="MT"/>
    <property type="match status" value="1"/>
</dbReference>
<feature type="domain" description="Dynein heavy chain hydrolytic ATP-binding dynein motor region" evidence="17">
    <location>
        <begin position="1645"/>
        <end position="1881"/>
    </location>
</feature>
<proteinExistence type="inferred from homology"/>
<dbReference type="InterPro" id="IPR026983">
    <property type="entry name" value="DHC"/>
</dbReference>
<dbReference type="Pfam" id="PF17857">
    <property type="entry name" value="AAA_lid_1"/>
    <property type="match status" value="1"/>
</dbReference>
<feature type="compositionally biased region" description="Basic and acidic residues" evidence="14">
    <location>
        <begin position="4053"/>
        <end position="4077"/>
    </location>
</feature>
<feature type="coiled-coil region" evidence="13">
    <location>
        <begin position="1010"/>
        <end position="1037"/>
    </location>
</feature>
<evidence type="ECO:0000256" key="14">
    <source>
        <dbReference type="SAM" id="MobiDB-lite"/>
    </source>
</evidence>
<evidence type="ECO:0000256" key="2">
    <source>
        <dbReference type="ARBA" id="ARBA00008887"/>
    </source>
</evidence>
<dbReference type="EMBL" id="CDMY01000423">
    <property type="protein sequence ID" value="CEM11721.1"/>
    <property type="molecule type" value="Genomic_DNA"/>
</dbReference>
<keyword evidence="12" id="KW-0966">Cell projection</keyword>
<evidence type="ECO:0000256" key="12">
    <source>
        <dbReference type="ARBA" id="ARBA00023273"/>
    </source>
</evidence>
<evidence type="ECO:0000256" key="13">
    <source>
        <dbReference type="SAM" id="Coils"/>
    </source>
</evidence>
<dbReference type="Gene3D" id="1.20.1270.280">
    <property type="match status" value="1"/>
</dbReference>
<feature type="coiled-coil region" evidence="13">
    <location>
        <begin position="3197"/>
        <end position="3224"/>
    </location>
</feature>
<feature type="region of interest" description="Disordered" evidence="14">
    <location>
        <begin position="2032"/>
        <end position="2072"/>
    </location>
</feature>
<feature type="compositionally biased region" description="Low complexity" evidence="14">
    <location>
        <begin position="55"/>
        <end position="65"/>
    </location>
</feature>
<dbReference type="GO" id="GO:0005874">
    <property type="term" value="C:microtubule"/>
    <property type="evidence" value="ECO:0007669"/>
    <property type="project" value="UniProtKB-KW"/>
</dbReference>
<keyword evidence="6" id="KW-0067">ATP-binding</keyword>
<dbReference type="SUPFAM" id="SSF52540">
    <property type="entry name" value="P-loop containing nucleoside triphosphate hydrolases"/>
    <property type="match status" value="4"/>
</dbReference>
<keyword evidence="4" id="KW-0493">Microtubule</keyword>
<feature type="compositionally biased region" description="Low complexity" evidence="14">
    <location>
        <begin position="339"/>
        <end position="356"/>
    </location>
</feature>
<dbReference type="GO" id="GO:0005930">
    <property type="term" value="C:axoneme"/>
    <property type="evidence" value="ECO:0007669"/>
    <property type="project" value="UniProtKB-SubCell"/>
</dbReference>
<evidence type="ECO:0000259" key="19">
    <source>
        <dbReference type="Pfam" id="PF12780"/>
    </source>
</evidence>
<evidence type="ECO:0000259" key="17">
    <source>
        <dbReference type="Pfam" id="PF12774"/>
    </source>
</evidence>
<dbReference type="Gene3D" id="1.10.8.710">
    <property type="match status" value="1"/>
</dbReference>
<reference evidence="24 25" key="1">
    <citation type="submission" date="2014-11" db="EMBL/GenBank/DDBJ databases">
        <authorList>
            <person name="Zhu J."/>
            <person name="Qi W."/>
            <person name="Song R."/>
        </authorList>
    </citation>
    <scope>NUCLEOTIDE SEQUENCE [LARGE SCALE GENOMIC DNA]</scope>
</reference>
<dbReference type="PANTHER" id="PTHR45703">
    <property type="entry name" value="DYNEIN HEAVY CHAIN"/>
    <property type="match status" value="1"/>
</dbReference>
<evidence type="ECO:0000256" key="6">
    <source>
        <dbReference type="ARBA" id="ARBA00022840"/>
    </source>
</evidence>
<feature type="domain" description="Dynein heavy chain C-terminal" evidence="23">
    <location>
        <begin position="4662"/>
        <end position="4862"/>
    </location>
</feature>
<dbReference type="InterPro" id="IPR024317">
    <property type="entry name" value="Dynein_heavy_chain_D4_dom"/>
</dbReference>
<dbReference type="GO" id="GO:0045505">
    <property type="term" value="F:dynein intermediate chain binding"/>
    <property type="evidence" value="ECO:0007669"/>
    <property type="project" value="InterPro"/>
</dbReference>
<dbReference type="Gene3D" id="3.10.490.20">
    <property type="match status" value="2"/>
</dbReference>
<evidence type="ECO:0000259" key="16">
    <source>
        <dbReference type="Pfam" id="PF08393"/>
    </source>
</evidence>
<dbReference type="InterPro" id="IPR041589">
    <property type="entry name" value="DNAH3_AAA_lid_1"/>
</dbReference>
<dbReference type="InterPro" id="IPR013602">
    <property type="entry name" value="Dynein_heavy_linker"/>
</dbReference>
<feature type="region of interest" description="Disordered" evidence="14">
    <location>
        <begin position="4939"/>
        <end position="4965"/>
    </location>
</feature>
<dbReference type="PROSITE" id="PS50096">
    <property type="entry name" value="IQ"/>
    <property type="match status" value="1"/>
</dbReference>
<dbReference type="FunFam" id="3.40.50.300:FF:000063">
    <property type="entry name" value="dynein heavy chain 6, axonemal"/>
    <property type="match status" value="1"/>
</dbReference>
<feature type="domain" description="Dynein heavy chain AAA module D4" evidence="19">
    <location>
        <begin position="2824"/>
        <end position="3107"/>
    </location>
</feature>
<name>A0A0G4FEQ2_VITBC</name>
<feature type="compositionally biased region" description="Basic and acidic residues" evidence="14">
    <location>
        <begin position="4193"/>
        <end position="4209"/>
    </location>
</feature>